<dbReference type="PROSITE" id="PS00201">
    <property type="entry name" value="FLAVODOXIN"/>
    <property type="match status" value="1"/>
</dbReference>
<evidence type="ECO:0000256" key="3">
    <source>
        <dbReference type="ARBA" id="ARBA00022448"/>
    </source>
</evidence>
<protein>
    <recommendedName>
        <fullName evidence="7">Flavodoxin</fullName>
    </recommendedName>
</protein>
<feature type="domain" description="Flavodoxin-like" evidence="8">
    <location>
        <begin position="4"/>
        <end position="165"/>
    </location>
</feature>
<dbReference type="InterPro" id="IPR001226">
    <property type="entry name" value="Flavodoxin_CS"/>
</dbReference>
<dbReference type="Gene3D" id="3.40.50.360">
    <property type="match status" value="1"/>
</dbReference>
<dbReference type="GO" id="GO:0010181">
    <property type="term" value="F:FMN binding"/>
    <property type="evidence" value="ECO:0007669"/>
    <property type="project" value="UniProtKB-UniRule"/>
</dbReference>
<dbReference type="NCBIfam" id="TIGR01752">
    <property type="entry name" value="flav_long"/>
    <property type="match status" value="1"/>
</dbReference>
<dbReference type="PROSITE" id="PS50902">
    <property type="entry name" value="FLAVODOXIN_LIKE"/>
    <property type="match status" value="1"/>
</dbReference>
<dbReference type="InterPro" id="IPR008254">
    <property type="entry name" value="Flavodoxin/NO_synth"/>
</dbReference>
<dbReference type="AlphaFoldDB" id="A0A1J1DW59"/>
<evidence type="ECO:0000256" key="4">
    <source>
        <dbReference type="ARBA" id="ARBA00022630"/>
    </source>
</evidence>
<comment type="function">
    <text evidence="7">Low-potential electron donor to a number of redox enzymes.</text>
</comment>
<dbReference type="Proteomes" id="UP000243197">
    <property type="component" value="Chromosome"/>
</dbReference>
<dbReference type="SUPFAM" id="SSF52218">
    <property type="entry name" value="Flavoproteins"/>
    <property type="match status" value="1"/>
</dbReference>
<keyword evidence="5 7" id="KW-0288">FMN</keyword>
<keyword evidence="10" id="KW-1185">Reference proteome</keyword>
<dbReference type="RefSeq" id="WP_096684686.1">
    <property type="nucleotide sequence ID" value="NZ_AP014564.1"/>
</dbReference>
<organism evidence="9 10">
    <name type="scientific">Ichthyobacterium seriolicida</name>
    <dbReference type="NCBI Taxonomy" id="242600"/>
    <lineage>
        <taxon>Bacteria</taxon>
        <taxon>Pseudomonadati</taxon>
        <taxon>Bacteroidota</taxon>
        <taxon>Flavobacteriia</taxon>
        <taxon>Flavobacteriales</taxon>
        <taxon>Ichthyobacteriaceae</taxon>
        <taxon>Ichthyobacterium</taxon>
    </lineage>
</organism>
<comment type="cofactor">
    <cofactor evidence="1 7">
        <name>FMN</name>
        <dbReference type="ChEBI" id="CHEBI:58210"/>
    </cofactor>
</comment>
<accession>A0A1J1DW59</accession>
<dbReference type="NCBIfam" id="NF006739">
    <property type="entry name" value="PRK09267.1-5"/>
    <property type="match status" value="1"/>
</dbReference>
<sequence length="170" mass="19087">MCKIGIVFGSDSGVTEEIASKIHECLGEDLTDVIDVYDADVDYFDKYNKLILGLSTWYDGELQSAWEEFLDDFKTVDFTGKTVALFGLGDQIGYGEYFCDGVGIIGEVVKNNGGKIIGQWPTEGYDYDESKADLGNGKFMGLLLDEDNQSELTQERIEKWIEQVKKEFNL</sequence>
<dbReference type="PIRSF" id="PIRSF038996">
    <property type="entry name" value="FldA"/>
    <property type="match status" value="1"/>
</dbReference>
<evidence type="ECO:0000256" key="5">
    <source>
        <dbReference type="ARBA" id="ARBA00022643"/>
    </source>
</evidence>
<evidence type="ECO:0000256" key="6">
    <source>
        <dbReference type="ARBA" id="ARBA00022982"/>
    </source>
</evidence>
<dbReference type="Pfam" id="PF00258">
    <property type="entry name" value="Flavodoxin_1"/>
    <property type="match status" value="1"/>
</dbReference>
<dbReference type="InterPro" id="IPR029039">
    <property type="entry name" value="Flavoprotein-like_sf"/>
</dbReference>
<evidence type="ECO:0000256" key="7">
    <source>
        <dbReference type="PIRNR" id="PIRNR038996"/>
    </source>
</evidence>
<dbReference type="GO" id="GO:0009055">
    <property type="term" value="F:electron transfer activity"/>
    <property type="evidence" value="ECO:0007669"/>
    <property type="project" value="UniProtKB-UniRule"/>
</dbReference>
<dbReference type="PANTHER" id="PTHR42809">
    <property type="entry name" value="FLAVODOXIN 2"/>
    <property type="match status" value="1"/>
</dbReference>
<name>A0A1J1DW59_9FLAO</name>
<evidence type="ECO:0000256" key="2">
    <source>
        <dbReference type="ARBA" id="ARBA00005267"/>
    </source>
</evidence>
<dbReference type="PANTHER" id="PTHR42809:SF1">
    <property type="entry name" value="FLAVODOXIN 1"/>
    <property type="match status" value="1"/>
</dbReference>
<reference evidence="9 10" key="1">
    <citation type="submission" date="2014-03" db="EMBL/GenBank/DDBJ databases">
        <title>complete genome sequence of Flavobacteriaceae bacterium JBKA-6.</title>
        <authorList>
            <person name="Takano T."/>
            <person name="Nakamura Y."/>
            <person name="Takuma S."/>
            <person name="Yasuike M."/>
            <person name="Matsuyama T."/>
            <person name="Sakai T."/>
            <person name="Fujiwara A."/>
            <person name="Kimoto K."/>
            <person name="Fukuda Y."/>
            <person name="Kondo H."/>
            <person name="Hirono I."/>
            <person name="Nakayasu C."/>
        </authorList>
    </citation>
    <scope>NUCLEOTIDE SEQUENCE [LARGE SCALE GENOMIC DNA]</scope>
    <source>
        <strain evidence="9 10">JBKA-6</strain>
    </source>
</reference>
<dbReference type="OrthoDB" id="9790745at2"/>
<dbReference type="KEGG" id="ise:JBKA6_0085"/>
<evidence type="ECO:0000259" key="8">
    <source>
        <dbReference type="PROSITE" id="PS50902"/>
    </source>
</evidence>
<gene>
    <name evidence="9" type="ORF">JBKA6_0085</name>
</gene>
<evidence type="ECO:0000313" key="10">
    <source>
        <dbReference type="Proteomes" id="UP000243197"/>
    </source>
</evidence>
<dbReference type="InterPro" id="IPR050619">
    <property type="entry name" value="Flavodoxin"/>
</dbReference>
<evidence type="ECO:0000313" key="9">
    <source>
        <dbReference type="EMBL" id="BAV94098.1"/>
    </source>
</evidence>
<comment type="similarity">
    <text evidence="2 7">Belongs to the flavodoxin family.</text>
</comment>
<keyword evidence="6 7" id="KW-0249">Electron transport</keyword>
<keyword evidence="4 7" id="KW-0285">Flavoprotein</keyword>
<dbReference type="InterPro" id="IPR010086">
    <property type="entry name" value="Flavodoxin_lc"/>
</dbReference>
<keyword evidence="3 7" id="KW-0813">Transport</keyword>
<evidence type="ECO:0000256" key="1">
    <source>
        <dbReference type="ARBA" id="ARBA00001917"/>
    </source>
</evidence>
<dbReference type="EMBL" id="AP014564">
    <property type="protein sequence ID" value="BAV94098.1"/>
    <property type="molecule type" value="Genomic_DNA"/>
</dbReference>
<proteinExistence type="inferred from homology"/>